<organism evidence="1 2">
    <name type="scientific">Caerostris extrusa</name>
    <name type="common">Bark spider</name>
    <name type="synonym">Caerostris bankana</name>
    <dbReference type="NCBI Taxonomy" id="172846"/>
    <lineage>
        <taxon>Eukaryota</taxon>
        <taxon>Metazoa</taxon>
        <taxon>Ecdysozoa</taxon>
        <taxon>Arthropoda</taxon>
        <taxon>Chelicerata</taxon>
        <taxon>Arachnida</taxon>
        <taxon>Araneae</taxon>
        <taxon>Araneomorphae</taxon>
        <taxon>Entelegynae</taxon>
        <taxon>Araneoidea</taxon>
        <taxon>Araneidae</taxon>
        <taxon>Caerostris</taxon>
    </lineage>
</organism>
<reference evidence="1 2" key="1">
    <citation type="submission" date="2021-06" db="EMBL/GenBank/DDBJ databases">
        <title>Caerostris extrusa draft genome.</title>
        <authorList>
            <person name="Kono N."/>
            <person name="Arakawa K."/>
        </authorList>
    </citation>
    <scope>NUCLEOTIDE SEQUENCE [LARGE SCALE GENOMIC DNA]</scope>
</reference>
<dbReference type="Proteomes" id="UP001054945">
    <property type="component" value="Unassembled WGS sequence"/>
</dbReference>
<dbReference type="EMBL" id="BPLR01002834">
    <property type="protein sequence ID" value="GIX78324.1"/>
    <property type="molecule type" value="Genomic_DNA"/>
</dbReference>
<accession>A0AAV4N0Q2</accession>
<evidence type="ECO:0000313" key="2">
    <source>
        <dbReference type="Proteomes" id="UP001054945"/>
    </source>
</evidence>
<protein>
    <submittedName>
        <fullName evidence="1">Uncharacterized protein</fullName>
    </submittedName>
</protein>
<gene>
    <name evidence="1" type="ORF">CEXT_48281</name>
</gene>
<dbReference type="AlphaFoldDB" id="A0AAV4N0Q2"/>
<proteinExistence type="predicted"/>
<comment type="caution">
    <text evidence="1">The sequence shown here is derived from an EMBL/GenBank/DDBJ whole genome shotgun (WGS) entry which is preliminary data.</text>
</comment>
<evidence type="ECO:0000313" key="1">
    <source>
        <dbReference type="EMBL" id="GIX78324.1"/>
    </source>
</evidence>
<sequence length="130" mass="14166">MLGTRAVDHRILAVNEQHTDEMLGLTAKHACLILAFITDGVSFRPVLIPPKGVSSFPLIGGKDEDGRRQLRARYSWPLHLLINKVMNLIRKVAALGGLGAFSPDGWSVATRAWIKTSLKDAILGQLTGLL</sequence>
<name>A0AAV4N0Q2_CAEEX</name>
<keyword evidence="2" id="KW-1185">Reference proteome</keyword>